<keyword evidence="4 7" id="KW-0812">Transmembrane</keyword>
<dbReference type="EMBL" id="FUWG01000016">
    <property type="protein sequence ID" value="SJZ66873.1"/>
    <property type="molecule type" value="Genomic_DNA"/>
</dbReference>
<evidence type="ECO:0000256" key="2">
    <source>
        <dbReference type="ARBA" id="ARBA00008335"/>
    </source>
</evidence>
<reference evidence="9 10" key="1">
    <citation type="submission" date="2017-02" db="EMBL/GenBank/DDBJ databases">
        <authorList>
            <person name="Peterson S.W."/>
        </authorList>
    </citation>
    <scope>NUCLEOTIDE SEQUENCE [LARGE SCALE GENOMIC DNA]</scope>
    <source>
        <strain evidence="9 10">ATCC BAA-908</strain>
    </source>
</reference>
<dbReference type="InterPro" id="IPR011701">
    <property type="entry name" value="MFS"/>
</dbReference>
<dbReference type="Gene3D" id="1.20.1250.20">
    <property type="entry name" value="MFS general substrate transporter like domains"/>
    <property type="match status" value="1"/>
</dbReference>
<comment type="similarity">
    <text evidence="2">Belongs to the major facilitator superfamily.</text>
</comment>
<dbReference type="PANTHER" id="PTHR23514:SF3">
    <property type="entry name" value="BYPASS OF STOP CODON PROTEIN 6"/>
    <property type="match status" value="1"/>
</dbReference>
<dbReference type="SUPFAM" id="SSF103473">
    <property type="entry name" value="MFS general substrate transporter"/>
    <property type="match status" value="1"/>
</dbReference>
<evidence type="ECO:0000313" key="9">
    <source>
        <dbReference type="EMBL" id="SJZ66873.1"/>
    </source>
</evidence>
<dbReference type="PROSITE" id="PS50850">
    <property type="entry name" value="MFS"/>
    <property type="match status" value="1"/>
</dbReference>
<accession>A0A1T4MIX3</accession>
<feature type="domain" description="Major facilitator superfamily (MFS) profile" evidence="8">
    <location>
        <begin position="5"/>
        <end position="398"/>
    </location>
</feature>
<dbReference type="STRING" id="261392.SAMN02745149_01996"/>
<evidence type="ECO:0000313" key="10">
    <source>
        <dbReference type="Proteomes" id="UP000190423"/>
    </source>
</evidence>
<feature type="transmembrane region" description="Helical" evidence="7">
    <location>
        <begin position="250"/>
        <end position="268"/>
    </location>
</feature>
<feature type="transmembrane region" description="Helical" evidence="7">
    <location>
        <begin position="66"/>
        <end position="86"/>
    </location>
</feature>
<dbReference type="GO" id="GO:0012505">
    <property type="term" value="C:endomembrane system"/>
    <property type="evidence" value="ECO:0007669"/>
    <property type="project" value="UniProtKB-SubCell"/>
</dbReference>
<dbReference type="InterPro" id="IPR036259">
    <property type="entry name" value="MFS_trans_sf"/>
</dbReference>
<evidence type="ECO:0000256" key="3">
    <source>
        <dbReference type="ARBA" id="ARBA00022448"/>
    </source>
</evidence>
<protein>
    <submittedName>
        <fullName evidence="9">Fucose permease</fullName>
    </submittedName>
</protein>
<evidence type="ECO:0000256" key="4">
    <source>
        <dbReference type="ARBA" id="ARBA00022692"/>
    </source>
</evidence>
<keyword evidence="10" id="KW-1185">Reference proteome</keyword>
<gene>
    <name evidence="9" type="ORF">SAMN02745149_01996</name>
</gene>
<feature type="transmembrane region" description="Helical" evidence="7">
    <location>
        <begin position="128"/>
        <end position="148"/>
    </location>
</feature>
<dbReference type="GO" id="GO:0022857">
    <property type="term" value="F:transmembrane transporter activity"/>
    <property type="evidence" value="ECO:0007669"/>
    <property type="project" value="InterPro"/>
</dbReference>
<feature type="transmembrane region" description="Helical" evidence="7">
    <location>
        <begin position="40"/>
        <end position="59"/>
    </location>
</feature>
<dbReference type="RefSeq" id="WP_078933887.1">
    <property type="nucleotide sequence ID" value="NZ_FUWG01000016.1"/>
</dbReference>
<name>A0A1T4MIX3_TREPO</name>
<evidence type="ECO:0000259" key="8">
    <source>
        <dbReference type="PROSITE" id="PS50850"/>
    </source>
</evidence>
<feature type="transmembrane region" description="Helical" evidence="7">
    <location>
        <begin position="371"/>
        <end position="393"/>
    </location>
</feature>
<dbReference type="GeneID" id="78317268"/>
<evidence type="ECO:0000256" key="6">
    <source>
        <dbReference type="ARBA" id="ARBA00023136"/>
    </source>
</evidence>
<organism evidence="9 10">
    <name type="scientific">Treponema porcinum</name>
    <dbReference type="NCBI Taxonomy" id="261392"/>
    <lineage>
        <taxon>Bacteria</taxon>
        <taxon>Pseudomonadati</taxon>
        <taxon>Spirochaetota</taxon>
        <taxon>Spirochaetia</taxon>
        <taxon>Spirochaetales</taxon>
        <taxon>Treponemataceae</taxon>
        <taxon>Treponema</taxon>
    </lineage>
</organism>
<feature type="transmembrane region" description="Helical" evidence="7">
    <location>
        <begin position="280"/>
        <end position="300"/>
    </location>
</feature>
<proteinExistence type="inferred from homology"/>
<feature type="transmembrane region" description="Helical" evidence="7">
    <location>
        <begin position="306"/>
        <end position="327"/>
    </location>
</feature>
<dbReference type="Pfam" id="PF07690">
    <property type="entry name" value="MFS_1"/>
    <property type="match status" value="1"/>
</dbReference>
<dbReference type="AlphaFoldDB" id="A0A1T4MIX3"/>
<evidence type="ECO:0000256" key="7">
    <source>
        <dbReference type="SAM" id="Phobius"/>
    </source>
</evidence>
<dbReference type="Proteomes" id="UP000190423">
    <property type="component" value="Unassembled WGS sequence"/>
</dbReference>
<dbReference type="OrthoDB" id="9795150at2"/>
<keyword evidence="5 7" id="KW-1133">Transmembrane helix</keyword>
<feature type="transmembrane region" description="Helical" evidence="7">
    <location>
        <begin position="160"/>
        <end position="179"/>
    </location>
</feature>
<dbReference type="PANTHER" id="PTHR23514">
    <property type="entry name" value="BYPASS OF STOP CODON PROTEIN 6"/>
    <property type="match status" value="1"/>
</dbReference>
<dbReference type="InterPro" id="IPR020846">
    <property type="entry name" value="MFS_dom"/>
</dbReference>
<keyword evidence="3" id="KW-0813">Transport</keyword>
<feature type="transmembrane region" description="Helical" evidence="7">
    <location>
        <begin position="339"/>
        <end position="359"/>
    </location>
</feature>
<feature type="transmembrane region" description="Helical" evidence="7">
    <location>
        <begin position="217"/>
        <end position="238"/>
    </location>
</feature>
<evidence type="ECO:0000256" key="5">
    <source>
        <dbReference type="ARBA" id="ARBA00022989"/>
    </source>
</evidence>
<comment type="subcellular location">
    <subcellularLocation>
        <location evidence="1">Endomembrane system</location>
        <topology evidence="1">Multi-pass membrane protein</topology>
    </subcellularLocation>
</comment>
<evidence type="ECO:0000256" key="1">
    <source>
        <dbReference type="ARBA" id="ARBA00004127"/>
    </source>
</evidence>
<dbReference type="GO" id="GO:0016020">
    <property type="term" value="C:membrane"/>
    <property type="evidence" value="ECO:0007669"/>
    <property type="project" value="TreeGrafter"/>
</dbReference>
<sequence length="398" mass="42720">MISLLLPVIYAAFISLGLPDSLLGSAWPVIRMELGVPLSYAGIVSMIISGGTILSSLLSDRMTRKTSAGFVTAVSVFMTAAALFGFSTAPSFFVICLWAVPYGLGAGAVDAALNNYVALHFKARHMSWLHCFWGIGVSVSPYIMGLFLTRPSGWHGGYRAVSYIQLMLSAVLFAALPLWKSVSEKTVSDKEQAVISNGRKTVKHTIFSVFRIKGVPLVLVSFFGYCALESTAGLWAASYLVQFRGIAAETAARFASFFYIGIMSGRFLNGFIAEKAGDSSLIRIGCTVAILGIILIILPFSSDVPALAGLITAGIGCAPVYPSIIHATPARFGKENSQAVVGIQMASAYTGSTFMPPLFGLVAQNVSISLYPFWLLVFAFLTLFCSELLEWCLKNNTK</sequence>
<feature type="transmembrane region" description="Helical" evidence="7">
    <location>
        <begin position="92"/>
        <end position="116"/>
    </location>
</feature>
<keyword evidence="6 7" id="KW-0472">Membrane</keyword>
<dbReference type="InterPro" id="IPR051788">
    <property type="entry name" value="MFS_Transporter"/>
</dbReference>